<reference evidence="3 4" key="1">
    <citation type="submission" date="2015-04" db="EMBL/GenBank/DDBJ databases">
        <title>Complete genome sequence of Schizopora paradoxa KUC8140, a cosmopolitan wood degrader in East Asia.</title>
        <authorList>
            <consortium name="DOE Joint Genome Institute"/>
            <person name="Min B."/>
            <person name="Park H."/>
            <person name="Jang Y."/>
            <person name="Kim J.-J."/>
            <person name="Kim K.H."/>
            <person name="Pangilinan J."/>
            <person name="Lipzen A."/>
            <person name="Riley R."/>
            <person name="Grigoriev I.V."/>
            <person name="Spatafora J.W."/>
            <person name="Choi I.-G."/>
        </authorList>
    </citation>
    <scope>NUCLEOTIDE SEQUENCE [LARGE SCALE GENOMIC DNA]</scope>
    <source>
        <strain evidence="3 4">KUC8140</strain>
    </source>
</reference>
<keyword evidence="1" id="KW-1133">Transmembrane helix</keyword>
<dbReference type="EMBL" id="KQ086041">
    <property type="protein sequence ID" value="KLO09907.1"/>
    <property type="molecule type" value="Genomic_DNA"/>
</dbReference>
<evidence type="ECO:0000259" key="2">
    <source>
        <dbReference type="Pfam" id="PF20151"/>
    </source>
</evidence>
<protein>
    <recommendedName>
        <fullName evidence="2">DUF6533 domain-containing protein</fullName>
    </recommendedName>
</protein>
<feature type="transmembrane region" description="Helical" evidence="1">
    <location>
        <begin position="62"/>
        <end position="82"/>
    </location>
</feature>
<gene>
    <name evidence="3" type="ORF">SCHPADRAFT_542911</name>
</gene>
<name>A0A0H2REF5_9AGAM</name>
<sequence>MDGLSIADELALLRETYKWTNLLDLARMGYVSLMVYDIILCLPTEIEVIWKARWTFGKALYLFCRYSSLVYIIICTSFQFLTDCRLELHSFR</sequence>
<proteinExistence type="predicted"/>
<dbReference type="Pfam" id="PF20151">
    <property type="entry name" value="DUF6533"/>
    <property type="match status" value="1"/>
</dbReference>
<keyword evidence="4" id="KW-1185">Reference proteome</keyword>
<dbReference type="InterPro" id="IPR045340">
    <property type="entry name" value="DUF6533"/>
</dbReference>
<keyword evidence="1" id="KW-0472">Membrane</keyword>
<dbReference type="Proteomes" id="UP000053477">
    <property type="component" value="Unassembled WGS sequence"/>
</dbReference>
<evidence type="ECO:0000313" key="4">
    <source>
        <dbReference type="Proteomes" id="UP000053477"/>
    </source>
</evidence>
<organism evidence="3 4">
    <name type="scientific">Schizopora paradoxa</name>
    <dbReference type="NCBI Taxonomy" id="27342"/>
    <lineage>
        <taxon>Eukaryota</taxon>
        <taxon>Fungi</taxon>
        <taxon>Dikarya</taxon>
        <taxon>Basidiomycota</taxon>
        <taxon>Agaricomycotina</taxon>
        <taxon>Agaricomycetes</taxon>
        <taxon>Hymenochaetales</taxon>
        <taxon>Schizoporaceae</taxon>
        <taxon>Schizopora</taxon>
    </lineage>
</organism>
<feature type="domain" description="DUF6533" evidence="2">
    <location>
        <begin position="31"/>
        <end position="69"/>
    </location>
</feature>
<dbReference type="OrthoDB" id="3354157at2759"/>
<accession>A0A0H2REF5</accession>
<dbReference type="AlphaFoldDB" id="A0A0H2REF5"/>
<evidence type="ECO:0000313" key="3">
    <source>
        <dbReference type="EMBL" id="KLO09907.1"/>
    </source>
</evidence>
<feature type="transmembrane region" description="Helical" evidence="1">
    <location>
        <begin position="28"/>
        <end position="50"/>
    </location>
</feature>
<dbReference type="InParanoid" id="A0A0H2REF5"/>
<evidence type="ECO:0000256" key="1">
    <source>
        <dbReference type="SAM" id="Phobius"/>
    </source>
</evidence>
<keyword evidence="1" id="KW-0812">Transmembrane</keyword>